<evidence type="ECO:0000256" key="6">
    <source>
        <dbReference type="SAM" id="MobiDB-lite"/>
    </source>
</evidence>
<evidence type="ECO:0000256" key="1">
    <source>
        <dbReference type="ARBA" id="ARBA00009369"/>
    </source>
</evidence>
<dbReference type="InterPro" id="IPR055342">
    <property type="entry name" value="MreC_beta-barrel_core"/>
</dbReference>
<evidence type="ECO:0000256" key="3">
    <source>
        <dbReference type="ARBA" id="ARBA00022960"/>
    </source>
</evidence>
<evidence type="ECO:0000256" key="4">
    <source>
        <dbReference type="ARBA" id="ARBA00032089"/>
    </source>
</evidence>
<dbReference type="GO" id="GO:0005886">
    <property type="term" value="C:plasma membrane"/>
    <property type="evidence" value="ECO:0007669"/>
    <property type="project" value="TreeGrafter"/>
</dbReference>
<dbReference type="AlphaFoldDB" id="A0A0W8G5Y1"/>
<protein>
    <recommendedName>
        <fullName evidence="2">Cell shape-determining protein MreC</fullName>
    </recommendedName>
    <alternativeName>
        <fullName evidence="4">Cell shape protein MreC</fullName>
    </alternativeName>
</protein>
<comment type="similarity">
    <text evidence="1">Belongs to the MreC family.</text>
</comment>
<feature type="coiled-coil region" evidence="5">
    <location>
        <begin position="37"/>
        <end position="78"/>
    </location>
</feature>
<organism evidence="8">
    <name type="scientific">hydrocarbon metagenome</name>
    <dbReference type="NCBI Taxonomy" id="938273"/>
    <lineage>
        <taxon>unclassified sequences</taxon>
        <taxon>metagenomes</taxon>
        <taxon>ecological metagenomes</taxon>
    </lineage>
</organism>
<keyword evidence="3" id="KW-0133">Cell shape</keyword>
<sequence>MDALASYTGLEFAKWVLAPGKWAASRVSSFWDRYVYFVGLREENDSLRATLAEASQELALLRERAAEAERLARILTIRPPVGWSRQGARIVSHRLGPNAALETVLLDKGILDGLKVNTPVTGPDGVIGRILRLSPTAATVLLVTDPNSRIPVTSQKNRTQGILKGEGANREMVVQYVSLGAPLEEGELLVTSGLEEIFPKGLPVARVTEVGRKGPSLFQTVYAEPLFDARRLEEVALLAKLTEEGHGPDPAVPAGAGGNQDQAAEMDPVSHSPSPKVVPPDPSGRAPGLEPPRPGVTPGTERKKPPRSGQ</sequence>
<feature type="domain" description="Rod shape-determining protein MreC beta-barrel core" evidence="7">
    <location>
        <begin position="97"/>
        <end position="238"/>
    </location>
</feature>
<evidence type="ECO:0000256" key="2">
    <source>
        <dbReference type="ARBA" id="ARBA00013855"/>
    </source>
</evidence>
<dbReference type="PANTHER" id="PTHR34138">
    <property type="entry name" value="CELL SHAPE-DETERMINING PROTEIN MREC"/>
    <property type="match status" value="1"/>
</dbReference>
<dbReference type="PANTHER" id="PTHR34138:SF1">
    <property type="entry name" value="CELL SHAPE-DETERMINING PROTEIN MREC"/>
    <property type="match status" value="1"/>
</dbReference>
<gene>
    <name evidence="8" type="ORF">ASZ90_001575</name>
</gene>
<proteinExistence type="inferred from homology"/>
<feature type="region of interest" description="Disordered" evidence="6">
    <location>
        <begin position="244"/>
        <end position="310"/>
    </location>
</feature>
<reference evidence="8" key="1">
    <citation type="journal article" date="2015" name="Proc. Natl. Acad. Sci. U.S.A.">
        <title>Networks of energetic and metabolic interactions define dynamics in microbial communities.</title>
        <authorList>
            <person name="Embree M."/>
            <person name="Liu J.K."/>
            <person name="Al-Bassam M.M."/>
            <person name="Zengler K."/>
        </authorList>
    </citation>
    <scope>NUCLEOTIDE SEQUENCE</scope>
</reference>
<dbReference type="GO" id="GO:0008360">
    <property type="term" value="P:regulation of cell shape"/>
    <property type="evidence" value="ECO:0007669"/>
    <property type="project" value="UniProtKB-KW"/>
</dbReference>
<keyword evidence="5" id="KW-0175">Coiled coil</keyword>
<accession>A0A0W8G5Y1</accession>
<evidence type="ECO:0000256" key="5">
    <source>
        <dbReference type="SAM" id="Coils"/>
    </source>
</evidence>
<dbReference type="InterPro" id="IPR007221">
    <property type="entry name" value="MreC"/>
</dbReference>
<dbReference type="Pfam" id="PF04085">
    <property type="entry name" value="MreC"/>
    <property type="match status" value="1"/>
</dbReference>
<dbReference type="InterPro" id="IPR042175">
    <property type="entry name" value="Cell/Rod_MreC_2"/>
</dbReference>
<evidence type="ECO:0000259" key="7">
    <source>
        <dbReference type="Pfam" id="PF04085"/>
    </source>
</evidence>
<dbReference type="Gene3D" id="2.40.10.350">
    <property type="entry name" value="Rod shape-determining protein MreC, domain 2"/>
    <property type="match status" value="1"/>
</dbReference>
<comment type="caution">
    <text evidence="8">The sequence shown here is derived from an EMBL/GenBank/DDBJ whole genome shotgun (WGS) entry which is preliminary data.</text>
</comment>
<evidence type="ECO:0000313" key="8">
    <source>
        <dbReference type="EMBL" id="KUG28555.1"/>
    </source>
</evidence>
<dbReference type="EMBL" id="LNQE01000207">
    <property type="protein sequence ID" value="KUG28555.1"/>
    <property type="molecule type" value="Genomic_DNA"/>
</dbReference>
<name>A0A0W8G5Y1_9ZZZZ</name>
<dbReference type="InterPro" id="IPR042177">
    <property type="entry name" value="Cell/Rod_1"/>
</dbReference>
<dbReference type="Gene3D" id="2.40.10.340">
    <property type="entry name" value="Rod shape-determining protein MreC, domain 1"/>
    <property type="match status" value="1"/>
</dbReference>